<protein>
    <submittedName>
        <fullName evidence="2">Pimeloyl-ACP methyl ester carboxylesterase</fullName>
    </submittedName>
</protein>
<comment type="caution">
    <text evidence="2">The sequence shown here is derived from an EMBL/GenBank/DDBJ whole genome shotgun (WGS) entry which is preliminary data.</text>
</comment>
<dbReference type="Pfam" id="PF12697">
    <property type="entry name" value="Abhydrolase_6"/>
    <property type="match status" value="1"/>
</dbReference>
<feature type="domain" description="AB hydrolase-1" evidence="1">
    <location>
        <begin position="162"/>
        <end position="363"/>
    </location>
</feature>
<dbReference type="PANTHER" id="PTHR12277">
    <property type="entry name" value="ALPHA/BETA HYDROLASE DOMAIN-CONTAINING PROTEIN"/>
    <property type="match status" value="1"/>
</dbReference>
<sequence>MRIRRVVVRTFAVLLALALLISAYVVVQVSREVTELLRVPSALWPSQVRVVEATGRQVTIEQVDGGPTWLTVGTVYGLAWETGSGQVGQVVVNDGERVQRRFRLLEGTLPAPGTLARYSREAYPRDATRAFPGLEVQELTIPGGAGDLPAWFVPGDRDTWAILVHGRGSARSEMFRLMHSAVAAGLPSLAMTYRNAPETGGGLTELGLSEWRDVEAAVRVARDRGARDVVLMGASMGGTLIASFLERSELARHVRAIVLDSPLFDLRATVHDAVGGAGVPKLLSSAGLRLAQWRSGVDLAAVAHLDDTSWLTAPALVWHGTSDDSVPVETSRRLAEAAPDLVTLHLVEGAGHVEAWNFAPKRYDRQVRKFLRAHAR</sequence>
<dbReference type="InterPro" id="IPR000073">
    <property type="entry name" value="AB_hydrolase_1"/>
</dbReference>
<dbReference type="RefSeq" id="WP_068120438.1">
    <property type="nucleotide sequence ID" value="NZ_CCXJ01000275.1"/>
</dbReference>
<dbReference type="PANTHER" id="PTHR12277:SF79">
    <property type="entry name" value="XAA-PRO DIPEPTIDYL-PEPTIDASE-RELATED"/>
    <property type="match status" value="1"/>
</dbReference>
<reference evidence="2 3" key="1">
    <citation type="submission" date="2023-07" db="EMBL/GenBank/DDBJ databases">
        <title>Sequencing the genomes of 1000 actinobacteria strains.</title>
        <authorList>
            <person name="Klenk H.-P."/>
        </authorList>
    </citation>
    <scope>NUCLEOTIDE SEQUENCE [LARGE SCALE GENOMIC DNA]</scope>
    <source>
        <strain evidence="2 3">GD13</strain>
    </source>
</reference>
<accession>A0ABT9NMU8</accession>
<dbReference type="SUPFAM" id="SSF53474">
    <property type="entry name" value="alpha/beta-Hydrolases"/>
    <property type="match status" value="1"/>
</dbReference>
<evidence type="ECO:0000313" key="2">
    <source>
        <dbReference type="EMBL" id="MDP9821751.1"/>
    </source>
</evidence>
<dbReference type="Proteomes" id="UP001240447">
    <property type="component" value="Unassembled WGS sequence"/>
</dbReference>
<dbReference type="EMBL" id="JAUSQM010000001">
    <property type="protein sequence ID" value="MDP9821751.1"/>
    <property type="molecule type" value="Genomic_DNA"/>
</dbReference>
<evidence type="ECO:0000313" key="3">
    <source>
        <dbReference type="Proteomes" id="UP001240447"/>
    </source>
</evidence>
<gene>
    <name evidence="2" type="ORF">J2S59_001560</name>
</gene>
<proteinExistence type="predicted"/>
<keyword evidence="3" id="KW-1185">Reference proteome</keyword>
<evidence type="ECO:0000259" key="1">
    <source>
        <dbReference type="Pfam" id="PF12697"/>
    </source>
</evidence>
<dbReference type="InterPro" id="IPR029058">
    <property type="entry name" value="AB_hydrolase_fold"/>
</dbReference>
<dbReference type="Gene3D" id="3.40.50.1820">
    <property type="entry name" value="alpha/beta hydrolase"/>
    <property type="match status" value="1"/>
</dbReference>
<name>A0ABT9NMU8_9ACTN</name>
<organism evidence="2 3">
    <name type="scientific">Nocardioides massiliensis</name>
    <dbReference type="NCBI Taxonomy" id="1325935"/>
    <lineage>
        <taxon>Bacteria</taxon>
        <taxon>Bacillati</taxon>
        <taxon>Actinomycetota</taxon>
        <taxon>Actinomycetes</taxon>
        <taxon>Propionibacteriales</taxon>
        <taxon>Nocardioidaceae</taxon>
        <taxon>Nocardioides</taxon>
    </lineage>
</organism>